<dbReference type="Pfam" id="PF04483">
    <property type="entry name" value="DUF565"/>
    <property type="match status" value="1"/>
</dbReference>
<dbReference type="AlphaFoldDB" id="A0A097KQH9"/>
<keyword evidence="2" id="KW-0812">Transmembrane</keyword>
<keyword evidence="3" id="KW-0150">Chloroplast</keyword>
<dbReference type="GeneID" id="22160969"/>
<dbReference type="EMBL" id="KM462885">
    <property type="protein sequence ID" value="AIT95459.1"/>
    <property type="molecule type" value="Genomic_DNA"/>
</dbReference>
<comment type="similarity">
    <text evidence="1">Belongs to the ycf20 family.</text>
</comment>
<accession>A0A097KQH9</accession>
<reference evidence="3" key="1">
    <citation type="journal article" date="2014" name="BMC Evol. Biol.">
        <title>Chloroplast phylogenomic analysis resolves deep-level relationships within the green algal class Trebouxiophyceae.</title>
        <authorList>
            <person name="Lemieux C."/>
            <person name="Otis C."/>
            <person name="Turmel M."/>
        </authorList>
    </citation>
    <scope>NUCLEOTIDE SEQUENCE</scope>
</reference>
<evidence type="ECO:0000256" key="2">
    <source>
        <dbReference type="SAM" id="Phobius"/>
    </source>
</evidence>
<evidence type="ECO:0000256" key="1">
    <source>
        <dbReference type="ARBA" id="ARBA00009846"/>
    </source>
</evidence>
<dbReference type="InterPro" id="IPR007572">
    <property type="entry name" value="Uncharacterised_Ycf20"/>
</dbReference>
<protein>
    <submittedName>
        <fullName evidence="3">Hypothetical chloroplast RF20</fullName>
    </submittedName>
</protein>
<gene>
    <name evidence="3" type="primary">ycf20</name>
</gene>
<dbReference type="RefSeq" id="YP_009106642.1">
    <property type="nucleotide sequence ID" value="NC_025546.1"/>
</dbReference>
<feature type="transmembrane region" description="Helical" evidence="2">
    <location>
        <begin position="21"/>
        <end position="41"/>
    </location>
</feature>
<keyword evidence="2" id="KW-1133">Transmembrane helix</keyword>
<geneLocation type="chloroplast" evidence="3"/>
<keyword evidence="2" id="KW-0472">Membrane</keyword>
<feature type="transmembrane region" description="Helical" evidence="2">
    <location>
        <begin position="53"/>
        <end position="72"/>
    </location>
</feature>
<proteinExistence type="inferred from homology"/>
<keyword evidence="3" id="KW-0934">Plastid</keyword>
<organism evidence="3">
    <name type="scientific">Dicloster acuatus</name>
    <dbReference type="NCBI Taxonomy" id="91190"/>
    <lineage>
        <taxon>Eukaryota</taxon>
        <taxon>Viridiplantae</taxon>
        <taxon>Chlorophyta</taxon>
        <taxon>core chlorophytes</taxon>
        <taxon>Trebouxiophyceae</taxon>
        <taxon>Chlorellales</taxon>
        <taxon>Chlorellaceae</taxon>
        <taxon>Dicloster</taxon>
    </lineage>
</organism>
<name>A0A097KQH9_9CHLO</name>
<evidence type="ECO:0000313" key="3">
    <source>
        <dbReference type="EMBL" id="AIT95459.1"/>
    </source>
</evidence>
<sequence length="104" mass="12382">MLKIKFIFEKFLNLESILKKNNIFFIFCVLLSFLGGNIFGLNSKNFLFIQPETLFFVFPLLIEFLNIFIYKLKRKYTKNFYLTIISIRRGFLLGIFLEAFKLGS</sequence>